<feature type="compositionally biased region" description="Polar residues" evidence="1">
    <location>
        <begin position="64"/>
        <end position="79"/>
    </location>
</feature>
<dbReference type="EMBL" id="CADEAL010001001">
    <property type="protein sequence ID" value="CAB1427832.1"/>
    <property type="molecule type" value="Genomic_DNA"/>
</dbReference>
<organism evidence="2 3">
    <name type="scientific">Pleuronectes platessa</name>
    <name type="common">European plaice</name>
    <dbReference type="NCBI Taxonomy" id="8262"/>
    <lineage>
        <taxon>Eukaryota</taxon>
        <taxon>Metazoa</taxon>
        <taxon>Chordata</taxon>
        <taxon>Craniata</taxon>
        <taxon>Vertebrata</taxon>
        <taxon>Euteleostomi</taxon>
        <taxon>Actinopterygii</taxon>
        <taxon>Neopterygii</taxon>
        <taxon>Teleostei</taxon>
        <taxon>Neoteleostei</taxon>
        <taxon>Acanthomorphata</taxon>
        <taxon>Carangaria</taxon>
        <taxon>Pleuronectiformes</taxon>
        <taxon>Pleuronectoidei</taxon>
        <taxon>Pleuronectidae</taxon>
        <taxon>Pleuronectes</taxon>
    </lineage>
</organism>
<sequence>MLRKTGLIRRHKDTREKTSGVCAQCLLNNKCLVQLPCFWSLIATSWDKGIGVGLLLKNMSTVCPSEPTGSRTQTLVTQTGHRRWSHRQDTDAGHTDRTQTLVTQTGHRRWSHRQDTDAGHTDRTQDAGHTDRSRLDSAKKELN</sequence>
<feature type="compositionally biased region" description="Basic and acidic residues" evidence="1">
    <location>
        <begin position="86"/>
        <end position="97"/>
    </location>
</feature>
<keyword evidence="3" id="KW-1185">Reference proteome</keyword>
<evidence type="ECO:0000313" key="3">
    <source>
        <dbReference type="Proteomes" id="UP001153269"/>
    </source>
</evidence>
<comment type="caution">
    <text evidence="2">The sequence shown here is derived from an EMBL/GenBank/DDBJ whole genome shotgun (WGS) entry which is preliminary data.</text>
</comment>
<evidence type="ECO:0000256" key="1">
    <source>
        <dbReference type="SAM" id="MobiDB-lite"/>
    </source>
</evidence>
<dbReference type="Proteomes" id="UP001153269">
    <property type="component" value="Unassembled WGS sequence"/>
</dbReference>
<name>A0A9N7YIA4_PLEPL</name>
<accession>A0A9N7YIA4</accession>
<reference evidence="2" key="1">
    <citation type="submission" date="2020-03" db="EMBL/GenBank/DDBJ databases">
        <authorList>
            <person name="Weist P."/>
        </authorList>
    </citation>
    <scope>NUCLEOTIDE SEQUENCE</scope>
</reference>
<evidence type="ECO:0000313" key="2">
    <source>
        <dbReference type="EMBL" id="CAB1427832.1"/>
    </source>
</evidence>
<feature type="compositionally biased region" description="Basic and acidic residues" evidence="1">
    <location>
        <begin position="112"/>
        <end position="143"/>
    </location>
</feature>
<dbReference type="AlphaFoldDB" id="A0A9N7YIA4"/>
<gene>
    <name evidence="2" type="ORF">PLEPLA_LOCUS15777</name>
</gene>
<feature type="region of interest" description="Disordered" evidence="1">
    <location>
        <begin position="64"/>
        <end position="143"/>
    </location>
</feature>
<protein>
    <submittedName>
        <fullName evidence="2">Uncharacterized protein</fullName>
    </submittedName>
</protein>
<proteinExistence type="predicted"/>